<dbReference type="Gene3D" id="3.40.1000.10">
    <property type="entry name" value="Mog1/PsbP, alpha/beta/alpha sandwich"/>
    <property type="match status" value="1"/>
</dbReference>
<evidence type="ECO:0000256" key="6">
    <source>
        <dbReference type="ARBA" id="ARBA00022840"/>
    </source>
</evidence>
<keyword evidence="4 7" id="KW-0547">Nucleotide-binding</keyword>
<evidence type="ECO:0000256" key="4">
    <source>
        <dbReference type="ARBA" id="ARBA00022741"/>
    </source>
</evidence>
<dbReference type="Pfam" id="PF00069">
    <property type="entry name" value="Pkinase"/>
    <property type="match status" value="1"/>
</dbReference>
<dbReference type="InterPro" id="IPR008271">
    <property type="entry name" value="Ser/Thr_kinase_AS"/>
</dbReference>
<dbReference type="PANTHER" id="PTHR43289:SF6">
    <property type="entry name" value="SERINE_THREONINE-PROTEIN KINASE NEKL-3"/>
    <property type="match status" value="1"/>
</dbReference>
<evidence type="ECO:0000313" key="12">
    <source>
        <dbReference type="Proteomes" id="UP000176087"/>
    </source>
</evidence>
<dbReference type="EC" id="2.7.11.1" evidence="1"/>
<dbReference type="EMBL" id="LJGT01000037">
    <property type="protein sequence ID" value="OEU91899.1"/>
    <property type="molecule type" value="Genomic_DNA"/>
</dbReference>
<evidence type="ECO:0000256" key="3">
    <source>
        <dbReference type="ARBA" id="ARBA00022679"/>
    </source>
</evidence>
<dbReference type="GO" id="GO:0005524">
    <property type="term" value="F:ATP binding"/>
    <property type="evidence" value="ECO:0007669"/>
    <property type="project" value="UniProtKB-UniRule"/>
</dbReference>
<proteinExistence type="predicted"/>
<dbReference type="RefSeq" id="WP_070009966.1">
    <property type="nucleotide sequence ID" value="NZ_LJGS01000038.1"/>
</dbReference>
<gene>
    <name evidence="11" type="ORF">AN215_05355</name>
</gene>
<sequence length="564" mass="60307">MTDEDRLLAGRYRLSRQLGRGGMGTVWLAQDALLDRHVAVKKLHVPPHLEDDERVRLHERTRREARSAARISHPGVIVVHDVVEEEGRPCIVMEYVPSRSLGDVLREDGPLTPQDAARTGVAMASALRAAHAAGVLHRDVKPANVLLSEGQERVVLTDFGIAAASGTATLTRTGEFVGSINYAAPERMQGGESGPAADAWALGATLYEAVEGVAPFRRSTWVETAYATASEPPRPMERAGALGELIEGLLEKDAQERLTLPQAEEWLAGAVGTVALPSGAPWSEREPAEGLRREPEPGQEQEQEQAGAGEQAGAPVRTGTRAQPSSPEPAPAPVAVATGTPPPAAAPAPPVAPRPRGRRAVVLAVSAVVAVAAVLGGGWWLTREDGAAGKDPGKGPTSAPQSPGPSESGPGPRPPVADGYKRVKDELGFSVDVPDNWTRQGSAGGQQVDYLAPSRRTGLKFSVLDFAGDSPLRHWRRLEPEVRQKSPGYRSLRMNATTYQGQDAAIWEYTWQGRARPYHAVDLGFGKEGEQHYAIYLSAPDADWAACKKYFDMAVKTFRVDSGG</sequence>
<feature type="compositionally biased region" description="Low complexity" evidence="8">
    <location>
        <begin position="304"/>
        <end position="315"/>
    </location>
</feature>
<dbReference type="PROSITE" id="PS00107">
    <property type="entry name" value="PROTEIN_KINASE_ATP"/>
    <property type="match status" value="1"/>
</dbReference>
<evidence type="ECO:0000256" key="5">
    <source>
        <dbReference type="ARBA" id="ARBA00022777"/>
    </source>
</evidence>
<dbReference type="GO" id="GO:0004674">
    <property type="term" value="F:protein serine/threonine kinase activity"/>
    <property type="evidence" value="ECO:0007669"/>
    <property type="project" value="UniProtKB-KW"/>
</dbReference>
<keyword evidence="9" id="KW-0472">Membrane</keyword>
<feature type="compositionally biased region" description="Basic and acidic residues" evidence="8">
    <location>
        <begin position="283"/>
        <end position="296"/>
    </location>
</feature>
<dbReference type="SUPFAM" id="SSF56112">
    <property type="entry name" value="Protein kinase-like (PK-like)"/>
    <property type="match status" value="1"/>
</dbReference>
<dbReference type="PROSITE" id="PS50011">
    <property type="entry name" value="PROTEIN_KINASE_DOM"/>
    <property type="match status" value="1"/>
</dbReference>
<dbReference type="SMART" id="SM00220">
    <property type="entry name" value="S_TKc"/>
    <property type="match status" value="1"/>
</dbReference>
<dbReference type="InterPro" id="IPR011009">
    <property type="entry name" value="Kinase-like_dom_sf"/>
</dbReference>
<dbReference type="STRING" id="933944.AN215_05355"/>
<dbReference type="InterPro" id="IPR000719">
    <property type="entry name" value="Prot_kinase_dom"/>
</dbReference>
<feature type="transmembrane region" description="Helical" evidence="9">
    <location>
        <begin position="360"/>
        <end position="381"/>
    </location>
</feature>
<dbReference type="CDD" id="cd14014">
    <property type="entry name" value="STKc_PknB_like"/>
    <property type="match status" value="1"/>
</dbReference>
<dbReference type="PROSITE" id="PS00108">
    <property type="entry name" value="PROTEIN_KINASE_ST"/>
    <property type="match status" value="1"/>
</dbReference>
<keyword evidence="3" id="KW-0808">Transferase</keyword>
<keyword evidence="5" id="KW-0418">Kinase</keyword>
<feature type="compositionally biased region" description="Low complexity" evidence="8">
    <location>
        <begin position="400"/>
        <end position="410"/>
    </location>
</feature>
<protein>
    <recommendedName>
        <fullName evidence="1">non-specific serine/threonine protein kinase</fullName>
        <ecNumber evidence="1">2.7.11.1</ecNumber>
    </recommendedName>
</protein>
<keyword evidence="2" id="KW-0723">Serine/threonine-protein kinase</keyword>
<feature type="binding site" evidence="7">
    <location>
        <position position="42"/>
    </location>
    <ligand>
        <name>ATP</name>
        <dbReference type="ChEBI" id="CHEBI:30616"/>
    </ligand>
</feature>
<feature type="compositionally biased region" description="Pro residues" evidence="8">
    <location>
        <begin position="340"/>
        <end position="353"/>
    </location>
</feature>
<evidence type="ECO:0000256" key="7">
    <source>
        <dbReference type="PROSITE-ProRule" id="PRU10141"/>
    </source>
</evidence>
<evidence type="ECO:0000256" key="1">
    <source>
        <dbReference type="ARBA" id="ARBA00012513"/>
    </source>
</evidence>
<evidence type="ECO:0000259" key="10">
    <source>
        <dbReference type="PROSITE" id="PS50011"/>
    </source>
</evidence>
<keyword evidence="6 7" id="KW-0067">ATP-binding</keyword>
<dbReference type="InterPro" id="IPR017441">
    <property type="entry name" value="Protein_kinase_ATP_BS"/>
</dbReference>
<feature type="region of interest" description="Disordered" evidence="8">
    <location>
        <begin position="276"/>
        <end position="354"/>
    </location>
</feature>
<comment type="caution">
    <text evidence="11">The sequence shown here is derived from an EMBL/GenBank/DDBJ whole genome shotgun (WGS) entry which is preliminary data.</text>
</comment>
<keyword evidence="12" id="KW-1185">Reference proteome</keyword>
<evidence type="ECO:0000256" key="9">
    <source>
        <dbReference type="SAM" id="Phobius"/>
    </source>
</evidence>
<evidence type="ECO:0000313" key="11">
    <source>
        <dbReference type="EMBL" id="OEU91899.1"/>
    </source>
</evidence>
<dbReference type="PANTHER" id="PTHR43289">
    <property type="entry name" value="MITOGEN-ACTIVATED PROTEIN KINASE KINASE KINASE 20-RELATED"/>
    <property type="match status" value="1"/>
</dbReference>
<evidence type="ECO:0000256" key="2">
    <source>
        <dbReference type="ARBA" id="ARBA00022527"/>
    </source>
</evidence>
<dbReference type="Gene3D" id="3.30.200.20">
    <property type="entry name" value="Phosphorylase Kinase, domain 1"/>
    <property type="match status" value="1"/>
</dbReference>
<feature type="domain" description="Protein kinase" evidence="10">
    <location>
        <begin position="12"/>
        <end position="267"/>
    </location>
</feature>
<dbReference type="PATRIC" id="fig|933944.5.peg.1578"/>
<organism evidence="11 12">
    <name type="scientific">Streptomyces abyssalis</name>
    <dbReference type="NCBI Taxonomy" id="933944"/>
    <lineage>
        <taxon>Bacteria</taxon>
        <taxon>Bacillati</taxon>
        <taxon>Actinomycetota</taxon>
        <taxon>Actinomycetes</taxon>
        <taxon>Kitasatosporales</taxon>
        <taxon>Streptomycetaceae</taxon>
        <taxon>Streptomyces</taxon>
    </lineage>
</organism>
<reference evidence="11 12" key="1">
    <citation type="journal article" date="2016" name="Front. Microbiol.">
        <title>Comparative Genomics Analysis of Streptomyces Species Reveals Their Adaptation to the Marine Environment and Their Diversity at the Genomic Level.</title>
        <authorList>
            <person name="Tian X."/>
            <person name="Zhang Z."/>
            <person name="Yang T."/>
            <person name="Chen M."/>
            <person name="Li J."/>
            <person name="Chen F."/>
            <person name="Yang J."/>
            <person name="Li W."/>
            <person name="Zhang B."/>
            <person name="Zhang Z."/>
            <person name="Wu J."/>
            <person name="Zhang C."/>
            <person name="Long L."/>
            <person name="Xiao J."/>
        </authorList>
    </citation>
    <scope>NUCLEOTIDE SEQUENCE [LARGE SCALE GENOMIC DNA]</scope>
    <source>
        <strain evidence="11 12">SCSIO 10390</strain>
    </source>
</reference>
<keyword evidence="9" id="KW-0812">Transmembrane</keyword>
<feature type="region of interest" description="Disordered" evidence="8">
    <location>
        <begin position="385"/>
        <end position="420"/>
    </location>
</feature>
<keyword evidence="9" id="KW-1133">Transmembrane helix</keyword>
<dbReference type="Proteomes" id="UP000176087">
    <property type="component" value="Unassembled WGS sequence"/>
</dbReference>
<accession>A0A1E7JSP2</accession>
<name>A0A1E7JSP2_9ACTN</name>
<dbReference type="OrthoDB" id="9762169at2"/>
<evidence type="ECO:0000256" key="8">
    <source>
        <dbReference type="SAM" id="MobiDB-lite"/>
    </source>
</evidence>
<dbReference type="Gene3D" id="1.10.510.10">
    <property type="entry name" value="Transferase(Phosphotransferase) domain 1"/>
    <property type="match status" value="1"/>
</dbReference>
<dbReference type="AlphaFoldDB" id="A0A1E7JSP2"/>